<organism evidence="8 9">
    <name type="scientific">Candidatus Roizmanbacteria bacterium RIFCSPHIGHO2_02_FULL_37_24</name>
    <dbReference type="NCBI Taxonomy" id="1802037"/>
    <lineage>
        <taxon>Bacteria</taxon>
        <taxon>Candidatus Roizmaniibacteriota</taxon>
    </lineage>
</organism>
<accession>A0A1F7GWQ0</accession>
<evidence type="ECO:0000256" key="3">
    <source>
        <dbReference type="ARBA" id="ARBA00022842"/>
    </source>
</evidence>
<comment type="cofactor">
    <cofactor evidence="1">
        <name>a divalent metal cation</name>
        <dbReference type="ChEBI" id="CHEBI:60240"/>
    </cofactor>
</comment>
<dbReference type="GO" id="GO:0016854">
    <property type="term" value="F:racemase and epimerase activity"/>
    <property type="evidence" value="ECO:0007669"/>
    <property type="project" value="UniProtKB-ARBA"/>
</dbReference>
<keyword evidence="2" id="KW-0479">Metal-binding</keyword>
<dbReference type="EMBL" id="MFZM01000022">
    <property type="protein sequence ID" value="OGK23303.1"/>
    <property type="molecule type" value="Genomic_DNA"/>
</dbReference>
<dbReference type="SFLD" id="SFLDS00001">
    <property type="entry name" value="Enolase"/>
    <property type="match status" value="1"/>
</dbReference>
<name>A0A1F7GWQ0_9BACT</name>
<dbReference type="SUPFAM" id="SSF51604">
    <property type="entry name" value="Enolase C-terminal domain-like"/>
    <property type="match status" value="1"/>
</dbReference>
<dbReference type="InterPro" id="IPR036849">
    <property type="entry name" value="Enolase-like_C_sf"/>
</dbReference>
<evidence type="ECO:0000256" key="5">
    <source>
        <dbReference type="ARBA" id="ARBA00029491"/>
    </source>
</evidence>
<proteinExistence type="predicted"/>
<dbReference type="Pfam" id="PF13378">
    <property type="entry name" value="MR_MLE_C"/>
    <property type="match status" value="1"/>
</dbReference>
<sequence>MIISKVNIVRFTLNFIRPFVTSFGEIKQRETILVQVFDKQTNEFGWGEAPVLSLSLYNPEIPSTVEAIIREVLFPILKNKTISHPREIRALFRPIKGNTFAKSALETACYDLFGKLNAKPTYILLGGKKKQLLLSDTISLHEEVQDCVSEAQQYIDQGIHYLKLKTKPGKDIEYVKVLRETFPKVHIMVDANSSYVYNHETVEIFKELDKYDLYTIEQPLGSDDIVDHAKLQKELITKIGLDESIESEHDAEKAIELGSCKLVNIKIPRVGGLTEAMAINVLCKKSKISTWVGGMLESPIGFYANVALSTLDNFDLPIDFLGALSYVVGYKDNFNNFPLDIHNGSADVILDKPGLGLDLHWDVVEKNITHSITLS</sequence>
<dbReference type="NCBIfam" id="TIGR01928">
    <property type="entry name" value="menC_lowGC_arch"/>
    <property type="match status" value="1"/>
</dbReference>
<dbReference type="SUPFAM" id="SSF54826">
    <property type="entry name" value="Enolase N-terminal domain-like"/>
    <property type="match status" value="1"/>
</dbReference>
<dbReference type="InterPro" id="IPR010197">
    <property type="entry name" value="OSBS/NAAAR"/>
</dbReference>
<dbReference type="Proteomes" id="UP000177159">
    <property type="component" value="Unassembled WGS sequence"/>
</dbReference>
<dbReference type="GO" id="GO:0009234">
    <property type="term" value="P:menaquinone biosynthetic process"/>
    <property type="evidence" value="ECO:0007669"/>
    <property type="project" value="UniProtKB-UniRule"/>
</dbReference>
<dbReference type="SMART" id="SM00922">
    <property type="entry name" value="MR_MLE"/>
    <property type="match status" value="1"/>
</dbReference>
<dbReference type="GO" id="GO:0043748">
    <property type="term" value="F:O-succinylbenzoate synthase activity"/>
    <property type="evidence" value="ECO:0007669"/>
    <property type="project" value="UniProtKB-EC"/>
</dbReference>
<dbReference type="AlphaFoldDB" id="A0A1F7GWQ0"/>
<dbReference type="EC" id="4.2.1.113" evidence="5 6"/>
<dbReference type="Gene3D" id="3.30.390.10">
    <property type="entry name" value="Enolase-like, N-terminal domain"/>
    <property type="match status" value="1"/>
</dbReference>
<dbReference type="UniPathway" id="UPA00079"/>
<dbReference type="Gene3D" id="3.20.20.120">
    <property type="entry name" value="Enolase-like C-terminal domain"/>
    <property type="match status" value="1"/>
</dbReference>
<evidence type="ECO:0000256" key="2">
    <source>
        <dbReference type="ARBA" id="ARBA00022723"/>
    </source>
</evidence>
<dbReference type="Pfam" id="PF02746">
    <property type="entry name" value="MR_MLE_N"/>
    <property type="match status" value="1"/>
</dbReference>
<dbReference type="SFLD" id="SFLDG00180">
    <property type="entry name" value="muconate_cycloisomerase"/>
    <property type="match status" value="1"/>
</dbReference>
<evidence type="ECO:0000256" key="6">
    <source>
        <dbReference type="NCBIfam" id="TIGR01928"/>
    </source>
</evidence>
<dbReference type="InterPro" id="IPR029017">
    <property type="entry name" value="Enolase-like_N"/>
</dbReference>
<evidence type="ECO:0000313" key="8">
    <source>
        <dbReference type="EMBL" id="OGK23303.1"/>
    </source>
</evidence>
<dbReference type="PANTHER" id="PTHR48073">
    <property type="entry name" value="O-SUCCINYLBENZOATE SYNTHASE-RELATED"/>
    <property type="match status" value="1"/>
</dbReference>
<evidence type="ECO:0000259" key="7">
    <source>
        <dbReference type="SMART" id="SM00922"/>
    </source>
</evidence>
<comment type="caution">
    <text evidence="8">The sequence shown here is derived from an EMBL/GenBank/DDBJ whole genome shotgun (WGS) entry which is preliminary data.</text>
</comment>
<dbReference type="UniPathway" id="UPA01057">
    <property type="reaction ID" value="UER00165"/>
</dbReference>
<evidence type="ECO:0000256" key="4">
    <source>
        <dbReference type="ARBA" id="ARBA00023239"/>
    </source>
</evidence>
<evidence type="ECO:0000256" key="1">
    <source>
        <dbReference type="ARBA" id="ARBA00001968"/>
    </source>
</evidence>
<dbReference type="InterPro" id="IPR013342">
    <property type="entry name" value="Mandelate_racemase_C"/>
</dbReference>
<dbReference type="InterPro" id="IPR029065">
    <property type="entry name" value="Enolase_C-like"/>
</dbReference>
<dbReference type="SFLD" id="SFLDF00009">
    <property type="entry name" value="o-succinylbenzoate_synthase"/>
    <property type="match status" value="1"/>
</dbReference>
<feature type="domain" description="Mandelate racemase/muconate lactonizing enzyme C-terminal" evidence="7">
    <location>
        <begin position="144"/>
        <end position="238"/>
    </location>
</feature>
<reference evidence="8 9" key="1">
    <citation type="journal article" date="2016" name="Nat. Commun.">
        <title>Thousands of microbial genomes shed light on interconnected biogeochemical processes in an aquifer system.</title>
        <authorList>
            <person name="Anantharaman K."/>
            <person name="Brown C.T."/>
            <person name="Hug L.A."/>
            <person name="Sharon I."/>
            <person name="Castelle C.J."/>
            <person name="Probst A.J."/>
            <person name="Thomas B.C."/>
            <person name="Singh A."/>
            <person name="Wilkins M.J."/>
            <person name="Karaoz U."/>
            <person name="Brodie E.L."/>
            <person name="Williams K.H."/>
            <person name="Hubbard S.S."/>
            <person name="Banfield J.F."/>
        </authorList>
    </citation>
    <scope>NUCLEOTIDE SEQUENCE [LARGE SCALE GENOMIC DNA]</scope>
</reference>
<dbReference type="PANTHER" id="PTHR48073:SF5">
    <property type="entry name" value="O-SUCCINYLBENZOATE SYNTHASE"/>
    <property type="match status" value="1"/>
</dbReference>
<dbReference type="InterPro" id="IPR013341">
    <property type="entry name" value="Mandelate_racemase_N_dom"/>
</dbReference>
<keyword evidence="3" id="KW-0460">Magnesium</keyword>
<keyword evidence="4" id="KW-0456">Lyase</keyword>
<evidence type="ECO:0000313" key="9">
    <source>
        <dbReference type="Proteomes" id="UP000177159"/>
    </source>
</evidence>
<dbReference type="GO" id="GO:0046872">
    <property type="term" value="F:metal ion binding"/>
    <property type="evidence" value="ECO:0007669"/>
    <property type="project" value="UniProtKB-KW"/>
</dbReference>
<protein>
    <recommendedName>
        <fullName evidence="5 6">o-succinylbenzoate synthase</fullName>
        <ecNumber evidence="5 6">4.2.1.113</ecNumber>
    </recommendedName>
</protein>
<gene>
    <name evidence="8" type="ORF">A3C24_03865</name>
</gene>